<feature type="repeat" description="ANK" evidence="3">
    <location>
        <begin position="417"/>
        <end position="449"/>
    </location>
</feature>
<dbReference type="PANTHER" id="PTHR24198:SF194">
    <property type="entry name" value="INVERSIN-A"/>
    <property type="match status" value="1"/>
</dbReference>
<feature type="compositionally biased region" description="Basic and acidic residues" evidence="4">
    <location>
        <begin position="101"/>
        <end position="113"/>
    </location>
</feature>
<feature type="compositionally biased region" description="Basic and acidic residues" evidence="4">
    <location>
        <begin position="79"/>
        <end position="92"/>
    </location>
</feature>
<dbReference type="InterPro" id="IPR036770">
    <property type="entry name" value="Ankyrin_rpt-contain_sf"/>
</dbReference>
<reference evidence="5" key="2">
    <citation type="submission" date="2025-09" db="UniProtKB">
        <authorList>
            <consortium name="Ensembl"/>
        </authorList>
    </citation>
    <scope>IDENTIFICATION</scope>
</reference>
<keyword evidence="2 3" id="KW-0040">ANK repeat</keyword>
<dbReference type="SUPFAM" id="SSF47986">
    <property type="entry name" value="DEATH domain"/>
    <property type="match status" value="1"/>
</dbReference>
<evidence type="ECO:0000256" key="2">
    <source>
        <dbReference type="ARBA" id="ARBA00023043"/>
    </source>
</evidence>
<sequence>MSYYRTRTEKNSRMLDILMSKGERACRLFFYPCLKQIEPDVYNSVKQYVSNVNDFVGDGKRQLVGYLLERDKDDFKKPVKEKVEKTERRETLPKITKVPKKTPEARLKEKERSLPQTPKETSTTSANVYDAVTNGDLSLLERTLKGSDVNAVNSSGETLLHVAAANGHVPVIEFLITKGAKIDAKDVKKRTPLHRAAENGHLEAVRVLLKAGANMYCLDSDNQTPVHLAAQNNHQELAQLLLKNGASVDATDEKKQTPLFHAVSGGHEATVKVLLEAGASIDSSIIDLAFSTNNEKIFGLLLEYSKGLSPDTMISAMFKAVKLNLCAELGKLEAAQAVIEKEARLDIRTPNLNTALHLAVQRGDVSITKLLIRKGMNVNITGTGDQTPIHMAAFHNKPEMIDVLIEAGANINAVTKESVTPLHIASQRGNLDVAKCLLRHKANVNTKDKLSKTPLHLAVEGGGTAMVDSFFANSVSFSQIHTNGFSNLFTASSTSQLLRLCVIRLLFGSCSAPVRLFRRLIQMFLLVFSVHSVSFRQVFGSFSLQFGDPVVFAEYTAGSPKCNRQMEPN</sequence>
<evidence type="ECO:0000256" key="3">
    <source>
        <dbReference type="PROSITE-ProRule" id="PRU00023"/>
    </source>
</evidence>
<protein>
    <submittedName>
        <fullName evidence="5">Uncharacterized protein</fullName>
    </submittedName>
</protein>
<evidence type="ECO:0000313" key="5">
    <source>
        <dbReference type="Ensembl" id="ENSLLEP00000045495.1"/>
    </source>
</evidence>
<dbReference type="CDD" id="cd01671">
    <property type="entry name" value="CARD"/>
    <property type="match status" value="1"/>
</dbReference>
<feature type="repeat" description="ANK" evidence="3">
    <location>
        <begin position="351"/>
        <end position="383"/>
    </location>
</feature>
<feature type="repeat" description="ANK" evidence="3">
    <location>
        <begin position="384"/>
        <end position="416"/>
    </location>
</feature>
<dbReference type="PROSITE" id="PS50297">
    <property type="entry name" value="ANK_REP_REGION"/>
    <property type="match status" value="7"/>
</dbReference>
<reference evidence="5" key="1">
    <citation type="submission" date="2025-08" db="UniProtKB">
        <authorList>
            <consortium name="Ensembl"/>
        </authorList>
    </citation>
    <scope>IDENTIFICATION</scope>
</reference>
<evidence type="ECO:0000256" key="1">
    <source>
        <dbReference type="ARBA" id="ARBA00022737"/>
    </source>
</evidence>
<dbReference type="Gene3D" id="1.10.533.10">
    <property type="entry name" value="Death Domain, Fas"/>
    <property type="match status" value="1"/>
</dbReference>
<dbReference type="Proteomes" id="UP000694569">
    <property type="component" value="Unplaced"/>
</dbReference>
<accession>A0A8C5R000</accession>
<dbReference type="SMART" id="SM00248">
    <property type="entry name" value="ANK"/>
    <property type="match status" value="8"/>
</dbReference>
<dbReference type="InterPro" id="IPR011029">
    <property type="entry name" value="DEATH-like_dom_sf"/>
</dbReference>
<dbReference type="AlphaFoldDB" id="A0A8C5R000"/>
<dbReference type="PROSITE" id="PS50088">
    <property type="entry name" value="ANK_REPEAT"/>
    <property type="match status" value="7"/>
</dbReference>
<feature type="compositionally biased region" description="Polar residues" evidence="4">
    <location>
        <begin position="114"/>
        <end position="124"/>
    </location>
</feature>
<dbReference type="Gene3D" id="1.25.40.20">
    <property type="entry name" value="Ankyrin repeat-containing domain"/>
    <property type="match status" value="2"/>
</dbReference>
<dbReference type="Ensembl" id="ENSLLET00000047317.1">
    <property type="protein sequence ID" value="ENSLLEP00000045495.1"/>
    <property type="gene ID" value="ENSLLEG00000028838.1"/>
</dbReference>
<organism evidence="5 6">
    <name type="scientific">Leptobrachium leishanense</name>
    <name type="common">Leishan spiny toad</name>
    <dbReference type="NCBI Taxonomy" id="445787"/>
    <lineage>
        <taxon>Eukaryota</taxon>
        <taxon>Metazoa</taxon>
        <taxon>Chordata</taxon>
        <taxon>Craniata</taxon>
        <taxon>Vertebrata</taxon>
        <taxon>Euteleostomi</taxon>
        <taxon>Amphibia</taxon>
        <taxon>Batrachia</taxon>
        <taxon>Anura</taxon>
        <taxon>Pelobatoidea</taxon>
        <taxon>Megophryidae</taxon>
        <taxon>Leptobrachium</taxon>
    </lineage>
</organism>
<name>A0A8C5R000_9ANUR</name>
<dbReference type="PANTHER" id="PTHR24198">
    <property type="entry name" value="ANKYRIN REPEAT AND PROTEIN KINASE DOMAIN-CONTAINING PROTEIN"/>
    <property type="match status" value="1"/>
</dbReference>
<feature type="repeat" description="ANK" evidence="3">
    <location>
        <begin position="155"/>
        <end position="187"/>
    </location>
</feature>
<feature type="repeat" description="ANK" evidence="3">
    <location>
        <begin position="221"/>
        <end position="253"/>
    </location>
</feature>
<feature type="region of interest" description="Disordered" evidence="4">
    <location>
        <begin position="79"/>
        <end position="124"/>
    </location>
</feature>
<dbReference type="GeneTree" id="ENSGT00940000165489"/>
<feature type="repeat" description="ANK" evidence="3">
    <location>
        <begin position="188"/>
        <end position="220"/>
    </location>
</feature>
<dbReference type="PRINTS" id="PR01415">
    <property type="entry name" value="ANKYRIN"/>
</dbReference>
<evidence type="ECO:0000256" key="4">
    <source>
        <dbReference type="SAM" id="MobiDB-lite"/>
    </source>
</evidence>
<keyword evidence="1" id="KW-0677">Repeat</keyword>
<dbReference type="InterPro" id="IPR002110">
    <property type="entry name" value="Ankyrin_rpt"/>
</dbReference>
<dbReference type="Pfam" id="PF12796">
    <property type="entry name" value="Ank_2"/>
    <property type="match status" value="4"/>
</dbReference>
<dbReference type="SUPFAM" id="SSF48403">
    <property type="entry name" value="Ankyrin repeat"/>
    <property type="match status" value="1"/>
</dbReference>
<feature type="repeat" description="ANK" evidence="3">
    <location>
        <begin position="254"/>
        <end position="282"/>
    </location>
</feature>
<proteinExistence type="predicted"/>
<keyword evidence="6" id="KW-1185">Reference proteome</keyword>
<evidence type="ECO:0000313" key="6">
    <source>
        <dbReference type="Proteomes" id="UP000694569"/>
    </source>
</evidence>